<evidence type="ECO:0000256" key="3">
    <source>
        <dbReference type="ARBA" id="ARBA00022576"/>
    </source>
</evidence>
<dbReference type="EC" id="2.1.2.10" evidence="2"/>
<evidence type="ECO:0000259" key="7">
    <source>
        <dbReference type="Pfam" id="PF01571"/>
    </source>
</evidence>
<dbReference type="GO" id="GO:0006546">
    <property type="term" value="P:glycine catabolic process"/>
    <property type="evidence" value="ECO:0007669"/>
    <property type="project" value="InterPro"/>
</dbReference>
<dbReference type="InterPro" id="IPR027266">
    <property type="entry name" value="TrmE/GcvT-like"/>
</dbReference>
<comment type="catalytic activity">
    <reaction evidence="6">
        <text>N(6)-[(R)-S(8)-aminomethyldihydrolipoyl]-L-lysyl-[protein] + (6S)-5,6,7,8-tetrahydrofolate = N(6)-[(R)-dihydrolipoyl]-L-lysyl-[protein] + (6R)-5,10-methylene-5,6,7,8-tetrahydrofolate + NH4(+)</text>
        <dbReference type="Rhea" id="RHEA:16945"/>
        <dbReference type="Rhea" id="RHEA-COMP:10475"/>
        <dbReference type="Rhea" id="RHEA-COMP:10492"/>
        <dbReference type="ChEBI" id="CHEBI:15636"/>
        <dbReference type="ChEBI" id="CHEBI:28938"/>
        <dbReference type="ChEBI" id="CHEBI:57453"/>
        <dbReference type="ChEBI" id="CHEBI:83100"/>
        <dbReference type="ChEBI" id="CHEBI:83143"/>
        <dbReference type="EC" id="2.1.2.10"/>
    </reaction>
</comment>
<evidence type="ECO:0000259" key="8">
    <source>
        <dbReference type="Pfam" id="PF08669"/>
    </source>
</evidence>
<dbReference type="SUPFAM" id="SSF103025">
    <property type="entry name" value="Folate-binding domain"/>
    <property type="match status" value="1"/>
</dbReference>
<dbReference type="NCBIfam" id="NF001567">
    <property type="entry name" value="PRK00389.1"/>
    <property type="match status" value="1"/>
</dbReference>
<evidence type="ECO:0000256" key="6">
    <source>
        <dbReference type="ARBA" id="ARBA00047665"/>
    </source>
</evidence>
<feature type="domain" description="GCVT N-terminal" evidence="7">
    <location>
        <begin position="8"/>
        <end position="250"/>
    </location>
</feature>
<protein>
    <recommendedName>
        <fullName evidence="2">aminomethyltransferase</fullName>
        <ecNumber evidence="2">2.1.2.10</ecNumber>
    </recommendedName>
    <alternativeName>
        <fullName evidence="5">Glycine cleavage system T protein</fullName>
    </alternativeName>
</protein>
<dbReference type="InterPro" id="IPR029043">
    <property type="entry name" value="GcvT/YgfZ_C"/>
</dbReference>
<evidence type="ECO:0000256" key="5">
    <source>
        <dbReference type="ARBA" id="ARBA00031395"/>
    </source>
</evidence>
<feature type="domain" description="Aminomethyltransferase C-terminal" evidence="8">
    <location>
        <begin position="269"/>
        <end position="346"/>
    </location>
</feature>
<dbReference type="AlphaFoldDB" id="A0A6J6VPZ9"/>
<dbReference type="InterPro" id="IPR006222">
    <property type="entry name" value="GCVT_N"/>
</dbReference>
<dbReference type="GO" id="GO:0005829">
    <property type="term" value="C:cytosol"/>
    <property type="evidence" value="ECO:0007669"/>
    <property type="project" value="TreeGrafter"/>
</dbReference>
<dbReference type="Pfam" id="PF01571">
    <property type="entry name" value="GCV_T"/>
    <property type="match status" value="1"/>
</dbReference>
<dbReference type="PANTHER" id="PTHR43757">
    <property type="entry name" value="AMINOMETHYLTRANSFERASE"/>
    <property type="match status" value="1"/>
</dbReference>
<evidence type="ECO:0000313" key="9">
    <source>
        <dbReference type="EMBL" id="CAB4773073.1"/>
    </source>
</evidence>
<reference evidence="9" key="1">
    <citation type="submission" date="2020-05" db="EMBL/GenBank/DDBJ databases">
        <authorList>
            <person name="Chiriac C."/>
            <person name="Salcher M."/>
            <person name="Ghai R."/>
            <person name="Kavagutti S V."/>
        </authorList>
    </citation>
    <scope>NUCLEOTIDE SEQUENCE</scope>
</reference>
<evidence type="ECO:0000256" key="1">
    <source>
        <dbReference type="ARBA" id="ARBA00008609"/>
    </source>
</evidence>
<gene>
    <name evidence="9" type="ORF">UFOPK2870_01421</name>
</gene>
<evidence type="ECO:0000256" key="4">
    <source>
        <dbReference type="ARBA" id="ARBA00022679"/>
    </source>
</evidence>
<dbReference type="GO" id="GO:0008483">
    <property type="term" value="F:transaminase activity"/>
    <property type="evidence" value="ECO:0007669"/>
    <property type="project" value="UniProtKB-KW"/>
</dbReference>
<dbReference type="InterPro" id="IPR028896">
    <property type="entry name" value="GcvT/YgfZ/DmdA"/>
</dbReference>
<dbReference type="EMBL" id="CAEZZL010000173">
    <property type="protein sequence ID" value="CAB4773073.1"/>
    <property type="molecule type" value="Genomic_DNA"/>
</dbReference>
<keyword evidence="4" id="KW-0808">Transferase</keyword>
<proteinExistence type="inferred from homology"/>
<organism evidence="9">
    <name type="scientific">freshwater metagenome</name>
    <dbReference type="NCBI Taxonomy" id="449393"/>
    <lineage>
        <taxon>unclassified sequences</taxon>
        <taxon>metagenomes</taxon>
        <taxon>ecological metagenomes</taxon>
    </lineage>
</organism>
<dbReference type="NCBIfam" id="TIGR00528">
    <property type="entry name" value="gcvT"/>
    <property type="match status" value="1"/>
</dbReference>
<dbReference type="InterPro" id="IPR013977">
    <property type="entry name" value="GcvT_C"/>
</dbReference>
<dbReference type="GO" id="GO:0005960">
    <property type="term" value="C:glycine cleavage complex"/>
    <property type="evidence" value="ECO:0007669"/>
    <property type="project" value="InterPro"/>
</dbReference>
<keyword evidence="3" id="KW-0032">Aminotransferase</keyword>
<comment type="similarity">
    <text evidence="1">Belongs to the GcvT family.</text>
</comment>
<accession>A0A6J6VPZ9</accession>
<dbReference type="PIRSF" id="PIRSF006487">
    <property type="entry name" value="GcvT"/>
    <property type="match status" value="1"/>
</dbReference>
<sequence>MRFSPLDAEHRSLEAKMVPFGGWDMPLAYPSGTLVEHAACRTRAVMFDVSHLGTVRVQGPKAFDQLQACLTNDLSRIAPGRAQYTHLLDEKDASVLDDIIVWWVSEDVFDVMPNASNTDRVVSAIGGSDTTSTRAVIAVQGPLARAVVALVCPEAAEVKRFTVREVDVCGFSCVVAGTGYTGEDGIEIAVPNNGSSVIWNALREAGAIPAGLGARDTLRLEAGLPLHGHELGEGISSLQAGLEWVVAWNKPEFIGRSALLDEKNRGVARKLIGISIPGRRPARDGAHVLDSSGIEIGYVSSGNFSPTLGHCVAMAFVTTTTQIGDAVSMDVRGTLIDGVVVATPFVAKKK</sequence>
<dbReference type="InterPro" id="IPR006223">
    <property type="entry name" value="GcvT"/>
</dbReference>
<dbReference type="SUPFAM" id="SSF101790">
    <property type="entry name" value="Aminomethyltransferase beta-barrel domain"/>
    <property type="match status" value="1"/>
</dbReference>
<dbReference type="Pfam" id="PF08669">
    <property type="entry name" value="GCV_T_C"/>
    <property type="match status" value="1"/>
</dbReference>
<dbReference type="Gene3D" id="3.30.1360.120">
    <property type="entry name" value="Probable tRNA modification gtpase trme, domain 1"/>
    <property type="match status" value="1"/>
</dbReference>
<dbReference type="PANTHER" id="PTHR43757:SF2">
    <property type="entry name" value="AMINOMETHYLTRANSFERASE, MITOCHONDRIAL"/>
    <property type="match status" value="1"/>
</dbReference>
<name>A0A6J6VPZ9_9ZZZZ</name>
<evidence type="ECO:0000256" key="2">
    <source>
        <dbReference type="ARBA" id="ARBA00012616"/>
    </source>
</evidence>
<dbReference type="GO" id="GO:0004047">
    <property type="term" value="F:aminomethyltransferase activity"/>
    <property type="evidence" value="ECO:0007669"/>
    <property type="project" value="UniProtKB-EC"/>
</dbReference>